<keyword evidence="2" id="KW-1185">Reference proteome</keyword>
<reference evidence="1" key="1">
    <citation type="submission" date="2020-08" db="EMBL/GenBank/DDBJ databases">
        <authorList>
            <person name="Cejkova D."/>
            <person name="Kubasova T."/>
            <person name="Jahodarova E."/>
            <person name="Rychlik I."/>
        </authorList>
    </citation>
    <scope>NUCLEOTIDE SEQUENCE</scope>
    <source>
        <strain evidence="1">An420c</strain>
    </source>
</reference>
<reference evidence="1" key="2">
    <citation type="journal article" date="2021" name="Sci. Rep.">
        <title>The distribution of antibiotic resistance genes in chicken gut microbiota commensals.</title>
        <authorList>
            <person name="Juricova H."/>
            <person name="Matiasovicova J."/>
            <person name="Kubasova T."/>
            <person name="Cejkova D."/>
            <person name="Rychlik I."/>
        </authorList>
    </citation>
    <scope>NUCLEOTIDE SEQUENCE</scope>
    <source>
        <strain evidence="1">An420c</strain>
    </source>
</reference>
<gene>
    <name evidence="1" type="ORF">H6A13_03330</name>
</gene>
<evidence type="ECO:0000313" key="1">
    <source>
        <dbReference type="EMBL" id="MBM6826139.1"/>
    </source>
</evidence>
<dbReference type="Proteomes" id="UP000713880">
    <property type="component" value="Unassembled WGS sequence"/>
</dbReference>
<protein>
    <submittedName>
        <fullName evidence="1">Uncharacterized protein</fullName>
    </submittedName>
</protein>
<proteinExistence type="predicted"/>
<dbReference type="RefSeq" id="WP_204908205.1">
    <property type="nucleotide sequence ID" value="NZ_JACJLV010000007.1"/>
</dbReference>
<organism evidence="1 2">
    <name type="scientific">Mordavella massiliensis</name>
    <dbReference type="NCBI Taxonomy" id="1871024"/>
    <lineage>
        <taxon>Bacteria</taxon>
        <taxon>Bacillati</taxon>
        <taxon>Bacillota</taxon>
        <taxon>Clostridia</taxon>
        <taxon>Eubacteriales</taxon>
        <taxon>Clostridiaceae</taxon>
        <taxon>Mordavella</taxon>
    </lineage>
</organism>
<accession>A0A938X1Z8</accession>
<comment type="caution">
    <text evidence="1">The sequence shown here is derived from an EMBL/GenBank/DDBJ whole genome shotgun (WGS) entry which is preliminary data.</text>
</comment>
<dbReference type="AlphaFoldDB" id="A0A938X1Z8"/>
<sequence length="118" mass="14436">MEQKLPYYMVYPVPVLFDEVRQSRRDLEYMKALYPDAAKRLTPYVEEECDRLMYAGSVIYDEYPDPLQFRLLCRRIFDKASEDEEKPGAWMADLIQVMACQEILRRRTEYRSRRRRFF</sequence>
<evidence type="ECO:0000313" key="2">
    <source>
        <dbReference type="Proteomes" id="UP000713880"/>
    </source>
</evidence>
<dbReference type="EMBL" id="JACJLV010000007">
    <property type="protein sequence ID" value="MBM6826139.1"/>
    <property type="molecule type" value="Genomic_DNA"/>
</dbReference>
<name>A0A938X1Z8_9CLOT</name>